<evidence type="ECO:0000313" key="3">
    <source>
        <dbReference type="Proteomes" id="UP001501081"/>
    </source>
</evidence>
<accession>A0ABP7PDX7</accession>
<organism evidence="2 3">
    <name type="scientific">Pedobacter ginsengiterrae</name>
    <dbReference type="NCBI Taxonomy" id="871696"/>
    <lineage>
        <taxon>Bacteria</taxon>
        <taxon>Pseudomonadati</taxon>
        <taxon>Bacteroidota</taxon>
        <taxon>Sphingobacteriia</taxon>
        <taxon>Sphingobacteriales</taxon>
        <taxon>Sphingobacteriaceae</taxon>
        <taxon>Pedobacter</taxon>
    </lineage>
</organism>
<sequence length="190" mass="21175">METPETAVNLKTEALKNGAIWGAINVIIFLITWYIMPNMMSSYVYSGLSFAIGIALAVFFCIDMRKKAGGYWTFGEALFKIFVMFVLSMAIMYIFNIVFGKFIDTSYPSTMKEMILTKTEGTFKSLGMEGEAMDKAIASTSESLDKQFTPTFSQAVVGFGIAAVFYFIGAIIFSLIFKKTRPVFLAVNEE</sequence>
<feature type="transmembrane region" description="Helical" evidence="1">
    <location>
        <begin position="82"/>
        <end position="103"/>
    </location>
</feature>
<dbReference type="InterPro" id="IPR025250">
    <property type="entry name" value="DUF4199"/>
</dbReference>
<keyword evidence="1" id="KW-0472">Membrane</keyword>
<dbReference type="Pfam" id="PF13858">
    <property type="entry name" value="DUF4199"/>
    <property type="match status" value="1"/>
</dbReference>
<feature type="transmembrane region" description="Helical" evidence="1">
    <location>
        <begin position="155"/>
        <end position="177"/>
    </location>
</feature>
<gene>
    <name evidence="2" type="ORF">GCM10022246_16520</name>
</gene>
<evidence type="ECO:0000256" key="1">
    <source>
        <dbReference type="SAM" id="Phobius"/>
    </source>
</evidence>
<evidence type="ECO:0008006" key="4">
    <source>
        <dbReference type="Google" id="ProtNLM"/>
    </source>
</evidence>
<keyword evidence="1" id="KW-0812">Transmembrane</keyword>
<comment type="caution">
    <text evidence="2">The sequence shown here is derived from an EMBL/GenBank/DDBJ whole genome shotgun (WGS) entry which is preliminary data.</text>
</comment>
<dbReference type="Proteomes" id="UP001501081">
    <property type="component" value="Unassembled WGS sequence"/>
</dbReference>
<dbReference type="EMBL" id="BAABAK010000009">
    <property type="protein sequence ID" value="GAA3964014.1"/>
    <property type="molecule type" value="Genomic_DNA"/>
</dbReference>
<proteinExistence type="predicted"/>
<feature type="transmembrane region" description="Helical" evidence="1">
    <location>
        <begin position="18"/>
        <end position="36"/>
    </location>
</feature>
<feature type="transmembrane region" description="Helical" evidence="1">
    <location>
        <begin position="42"/>
        <end position="62"/>
    </location>
</feature>
<keyword evidence="3" id="KW-1185">Reference proteome</keyword>
<protein>
    <recommendedName>
        <fullName evidence="4">DUF4199 domain-containing protein</fullName>
    </recommendedName>
</protein>
<reference evidence="3" key="1">
    <citation type="journal article" date="2019" name="Int. J. Syst. Evol. Microbiol.">
        <title>The Global Catalogue of Microorganisms (GCM) 10K type strain sequencing project: providing services to taxonomists for standard genome sequencing and annotation.</title>
        <authorList>
            <consortium name="The Broad Institute Genomics Platform"/>
            <consortium name="The Broad Institute Genome Sequencing Center for Infectious Disease"/>
            <person name="Wu L."/>
            <person name="Ma J."/>
        </authorList>
    </citation>
    <scope>NUCLEOTIDE SEQUENCE [LARGE SCALE GENOMIC DNA]</scope>
    <source>
        <strain evidence="3">JCM 17338</strain>
    </source>
</reference>
<dbReference type="RefSeq" id="WP_316763726.1">
    <property type="nucleotide sequence ID" value="NZ_BAABAK010000009.1"/>
</dbReference>
<keyword evidence="1" id="KW-1133">Transmembrane helix</keyword>
<evidence type="ECO:0000313" key="2">
    <source>
        <dbReference type="EMBL" id="GAA3964014.1"/>
    </source>
</evidence>
<name>A0ABP7PDX7_9SPHI</name>